<proteinExistence type="inferred from homology"/>
<dbReference type="InterPro" id="IPR034101">
    <property type="entry name" value="Lsm4"/>
</dbReference>
<accession>A0A0C2IY79</accession>
<dbReference type="Gene3D" id="2.30.30.100">
    <property type="match status" value="1"/>
</dbReference>
<keyword evidence="8 9" id="KW-0687">Ribonucleoprotein</keyword>
<comment type="caution">
    <text evidence="11">The sequence shown here is derived from an EMBL/GenBank/DDBJ whole genome shotgun (WGS) entry which is preliminary data.</text>
</comment>
<evidence type="ECO:0000256" key="2">
    <source>
        <dbReference type="ARBA" id="ARBA00006850"/>
    </source>
</evidence>
<sequence>MVFPISVVRAAQGQPLMVELKNGETYNGNLVNSDHFMNVHLRDVICTSKDGEKFWKMMECFIRGVNIKYIRIPPEILGKMKEDNFNRQRGRIQGNRFKGQFKKPNPK</sequence>
<dbReference type="GO" id="GO:0003723">
    <property type="term" value="F:RNA binding"/>
    <property type="evidence" value="ECO:0007669"/>
    <property type="project" value="UniProtKB-KW"/>
</dbReference>
<evidence type="ECO:0000256" key="7">
    <source>
        <dbReference type="ARBA" id="ARBA00023242"/>
    </source>
</evidence>
<comment type="similarity">
    <text evidence="2 9">Belongs to the snRNP Sm proteins family.</text>
</comment>
<dbReference type="CDD" id="cd01723">
    <property type="entry name" value="LSm4"/>
    <property type="match status" value="1"/>
</dbReference>
<dbReference type="InterPro" id="IPR027141">
    <property type="entry name" value="LSm4/Sm_D1/D3"/>
</dbReference>
<dbReference type="EMBL" id="JWZT01002080">
    <property type="protein sequence ID" value="KII70419.1"/>
    <property type="molecule type" value="Genomic_DNA"/>
</dbReference>
<evidence type="ECO:0000313" key="11">
    <source>
        <dbReference type="EMBL" id="KII70419.1"/>
    </source>
</evidence>
<comment type="subcellular location">
    <subcellularLocation>
        <location evidence="1 9">Nucleus</location>
    </subcellularLocation>
</comment>
<evidence type="ECO:0000256" key="8">
    <source>
        <dbReference type="ARBA" id="ARBA00023274"/>
    </source>
</evidence>
<dbReference type="GO" id="GO:0000956">
    <property type="term" value="P:nuclear-transcribed mRNA catabolic process"/>
    <property type="evidence" value="ECO:0007669"/>
    <property type="project" value="UniProtKB-UniRule"/>
</dbReference>
<organism evidence="11 12">
    <name type="scientific">Thelohanellus kitauei</name>
    <name type="common">Myxosporean</name>
    <dbReference type="NCBI Taxonomy" id="669202"/>
    <lineage>
        <taxon>Eukaryota</taxon>
        <taxon>Metazoa</taxon>
        <taxon>Cnidaria</taxon>
        <taxon>Myxozoa</taxon>
        <taxon>Myxosporea</taxon>
        <taxon>Bivalvulida</taxon>
        <taxon>Platysporina</taxon>
        <taxon>Myxobolidae</taxon>
        <taxon>Thelohanellus</taxon>
    </lineage>
</organism>
<evidence type="ECO:0000256" key="5">
    <source>
        <dbReference type="ARBA" id="ARBA00022884"/>
    </source>
</evidence>
<dbReference type="InterPro" id="IPR010920">
    <property type="entry name" value="LSM_dom_sf"/>
</dbReference>
<evidence type="ECO:0000256" key="1">
    <source>
        <dbReference type="ARBA" id="ARBA00004123"/>
    </source>
</evidence>
<reference evidence="11 12" key="1">
    <citation type="journal article" date="2014" name="Genome Biol. Evol.">
        <title>The genome of the myxosporean Thelohanellus kitauei shows adaptations to nutrient acquisition within its fish host.</title>
        <authorList>
            <person name="Yang Y."/>
            <person name="Xiong J."/>
            <person name="Zhou Z."/>
            <person name="Huo F."/>
            <person name="Miao W."/>
            <person name="Ran C."/>
            <person name="Liu Y."/>
            <person name="Zhang J."/>
            <person name="Feng J."/>
            <person name="Wang M."/>
            <person name="Wang M."/>
            <person name="Wang L."/>
            <person name="Yao B."/>
        </authorList>
    </citation>
    <scope>NUCLEOTIDE SEQUENCE [LARGE SCALE GENOMIC DNA]</scope>
    <source>
        <strain evidence="11">Wuqing</strain>
    </source>
</reference>
<gene>
    <name evidence="9" type="primary">LSM4</name>
    <name evidence="11" type="ORF">RF11_09682</name>
</gene>
<keyword evidence="12" id="KW-1185">Reference proteome</keyword>
<dbReference type="GO" id="GO:0005681">
    <property type="term" value="C:spliceosomal complex"/>
    <property type="evidence" value="ECO:0007669"/>
    <property type="project" value="UniProtKB-UniRule"/>
</dbReference>
<name>A0A0C2IY79_THEKT</name>
<dbReference type="PROSITE" id="PS52002">
    <property type="entry name" value="SM"/>
    <property type="match status" value="1"/>
</dbReference>
<keyword evidence="7 9" id="KW-0539">Nucleus</keyword>
<dbReference type="AlphaFoldDB" id="A0A0C2IY79"/>
<dbReference type="InterPro" id="IPR047575">
    <property type="entry name" value="Sm"/>
</dbReference>
<keyword evidence="5 9" id="KW-0694">RNA-binding</keyword>
<keyword evidence="4 9" id="KW-0747">Spliceosome</keyword>
<dbReference type="Pfam" id="PF01423">
    <property type="entry name" value="LSM"/>
    <property type="match status" value="1"/>
</dbReference>
<evidence type="ECO:0000256" key="4">
    <source>
        <dbReference type="ARBA" id="ARBA00022728"/>
    </source>
</evidence>
<dbReference type="OrthoDB" id="747253at2759"/>
<evidence type="ECO:0000313" key="12">
    <source>
        <dbReference type="Proteomes" id="UP000031668"/>
    </source>
</evidence>
<evidence type="ECO:0000256" key="6">
    <source>
        <dbReference type="ARBA" id="ARBA00023187"/>
    </source>
</evidence>
<evidence type="ECO:0000259" key="10">
    <source>
        <dbReference type="PROSITE" id="PS52002"/>
    </source>
</evidence>
<comment type="function">
    <text evidence="9">Binds specifically to the 3'-terminal U-tract of U6 snRNA.</text>
</comment>
<evidence type="ECO:0000256" key="3">
    <source>
        <dbReference type="ARBA" id="ARBA00022664"/>
    </source>
</evidence>
<feature type="domain" description="Sm" evidence="10">
    <location>
        <begin position="3"/>
        <end position="76"/>
    </location>
</feature>
<dbReference type="OMA" id="RAEMNKN"/>
<dbReference type="Proteomes" id="UP000031668">
    <property type="component" value="Unassembled WGS sequence"/>
</dbReference>
<dbReference type="GO" id="GO:0000398">
    <property type="term" value="P:mRNA splicing, via spliceosome"/>
    <property type="evidence" value="ECO:0007669"/>
    <property type="project" value="InterPro"/>
</dbReference>
<dbReference type="InterPro" id="IPR001163">
    <property type="entry name" value="Sm_dom_euk/arc"/>
</dbReference>
<dbReference type="PANTHER" id="PTHR23338">
    <property type="entry name" value="SMALL NUCLEAR RIBONUCLEOPROTEIN SM"/>
    <property type="match status" value="1"/>
</dbReference>
<keyword evidence="3 9" id="KW-0507">mRNA processing</keyword>
<protein>
    <recommendedName>
        <fullName evidence="9">U6 snRNA-associated Sm-like protein LSm4</fullName>
    </recommendedName>
</protein>
<comment type="subunit">
    <text evidence="9">LSm subunits form a heteromer with a doughnut shape.</text>
</comment>
<dbReference type="SMART" id="SM00651">
    <property type="entry name" value="Sm"/>
    <property type="match status" value="1"/>
</dbReference>
<evidence type="ECO:0000256" key="9">
    <source>
        <dbReference type="RuleBase" id="RU365049"/>
    </source>
</evidence>
<dbReference type="SUPFAM" id="SSF50182">
    <property type="entry name" value="Sm-like ribonucleoproteins"/>
    <property type="match status" value="1"/>
</dbReference>
<keyword evidence="6 9" id="KW-0508">mRNA splicing</keyword>